<gene>
    <name evidence="1" type="ORF">AVDCRST_MAG65-751</name>
</gene>
<name>A0A6J4RJW5_9ACTN</name>
<dbReference type="AlphaFoldDB" id="A0A6J4RJW5"/>
<keyword evidence="1" id="KW-0808">Transferase</keyword>
<accession>A0A6J4RJW5</accession>
<protein>
    <submittedName>
        <fullName evidence="1">Sulfur carrier protein adenylyltransferase ThiF</fullName>
    </submittedName>
</protein>
<dbReference type="EMBL" id="CADCVL010000123">
    <property type="protein sequence ID" value="CAA9470861.1"/>
    <property type="molecule type" value="Genomic_DNA"/>
</dbReference>
<sequence>GPRPRHADRPLLRLGQPLGARRACARGHARLHQRLVDDGRHRAVEGPRL</sequence>
<reference evidence="1" key="1">
    <citation type="submission" date="2020-02" db="EMBL/GenBank/DDBJ databases">
        <authorList>
            <person name="Meier V. D."/>
        </authorList>
    </citation>
    <scope>NUCLEOTIDE SEQUENCE</scope>
    <source>
        <strain evidence="1">AVDCRST_MAG65</strain>
    </source>
</reference>
<organism evidence="1">
    <name type="scientific">uncultured Solirubrobacteraceae bacterium</name>
    <dbReference type="NCBI Taxonomy" id="1162706"/>
    <lineage>
        <taxon>Bacteria</taxon>
        <taxon>Bacillati</taxon>
        <taxon>Actinomycetota</taxon>
        <taxon>Thermoleophilia</taxon>
        <taxon>Solirubrobacterales</taxon>
        <taxon>Solirubrobacteraceae</taxon>
        <taxon>environmental samples</taxon>
    </lineage>
</organism>
<proteinExistence type="predicted"/>
<evidence type="ECO:0000313" key="1">
    <source>
        <dbReference type="EMBL" id="CAA9470861.1"/>
    </source>
</evidence>
<dbReference type="GO" id="GO:0016779">
    <property type="term" value="F:nucleotidyltransferase activity"/>
    <property type="evidence" value="ECO:0007669"/>
    <property type="project" value="UniProtKB-KW"/>
</dbReference>
<keyword evidence="1" id="KW-0548">Nucleotidyltransferase</keyword>
<feature type="non-terminal residue" evidence="1">
    <location>
        <position position="49"/>
    </location>
</feature>
<feature type="non-terminal residue" evidence="1">
    <location>
        <position position="1"/>
    </location>
</feature>